<reference evidence="2 3" key="1">
    <citation type="journal article" date="2022" name="bioRxiv">
        <title>Genomics of Preaxostyla Flagellates Illuminates Evolutionary Transitions and the Path Towards Mitochondrial Loss.</title>
        <authorList>
            <person name="Novak L.V.F."/>
            <person name="Treitli S.C."/>
            <person name="Pyrih J."/>
            <person name="Halakuc P."/>
            <person name="Pipaliya S.V."/>
            <person name="Vacek V."/>
            <person name="Brzon O."/>
            <person name="Soukal P."/>
            <person name="Eme L."/>
            <person name="Dacks J.B."/>
            <person name="Karnkowska A."/>
            <person name="Elias M."/>
            <person name="Hampl V."/>
        </authorList>
    </citation>
    <scope>NUCLEOTIDE SEQUENCE [LARGE SCALE GENOMIC DNA]</scope>
    <source>
        <strain evidence="2">NAU3</strain>
        <tissue evidence="2">Gut</tissue>
    </source>
</reference>
<dbReference type="InterPro" id="IPR011050">
    <property type="entry name" value="Pectin_lyase_fold/virulence"/>
</dbReference>
<feature type="region of interest" description="Disordered" evidence="1">
    <location>
        <begin position="231"/>
        <end position="253"/>
    </location>
</feature>
<sequence length="959" mass="103562">MSSVYNLDSIIKPSFCHESSAISHNVTLPDGFVHSNNFPLLSSSLVVMGELKTVLRFRGGNSDKTNLVRTEANPPQSNDVHGLFILQNASLSVQRLLSINPNLVIDHVGLVLTEQYSDSFDTNYQEPEAGVTDGADGVCVSQTNHRSNLSSFESVLVTVAELQILNVSSQPGEMKHASSQFSQRMVGCAIWGSNNHLSGSLLRDLNGGGSFLCSNSTFDWCRTTSSERPSIVSQCSPNTHSHSSSSIRGISSRTERGNADAEYADQTFDTVERLSFTQVSVSFTNCKFTNMEFTATSSSAQHAGGSAIFFASSTKTVSLVSCSFSKCSVTSSFAVYGACVYMFELTTSTNNVQNCTFADWYPSNDTNTEQFGGGIGTFRTTAPIVITDNNFTLSGETNNTINGGFIASYSDGTTQSTTISNCRVIGDAKTTGLVMNFESTSRVTGVLALTDSQIFNTNSDLKITLLEFEWSSGFTHAEITNTSIQYLSASSPTYPHLFVDCQLNQCSLYSDSRMMYLFSSTTFTGTPPVTSRSTISFDSASHTVFHKCAFTDCSSPSTNGLIYSYRLPSLVVDTCSFTRCSGENYTFDIRFTYSFFYFCSFANVSSKDVGVMALLDNYATFFESCRFDLEEETNALDFDVSLATLRSLNDTTMIGCTSNRQMYFGTIWENRTELTAVQIGPIDAEKNEMRVGTWLPESEEDPKQPIQTFTSLSDALGNISTTPPLDTVITLSDGNFTENTLLEVSQIVEIVGSGSNISDIHSTQLTTNGFVSKSAGKLTLQSLRLIPSSTSSVLASTENSGSLIVLNVVVEDISAITTSLFQFAAGSSEIRHSFFKNIKSTKSLVSVSGTSSLSITNTLFLSITRTSLTPTLVATTQCASCIEGKTSGTVKVLYCRFGACTTNGRAGAIDLEKSNEKSAVEMNSCCFDQNSAGEGVANAVRGDDVVLKSFNDSKPISAC</sequence>
<dbReference type="EMBL" id="JARBJD010000251">
    <property type="protein sequence ID" value="KAK2945662.1"/>
    <property type="molecule type" value="Genomic_DNA"/>
</dbReference>
<comment type="caution">
    <text evidence="2">The sequence shown here is derived from an EMBL/GenBank/DDBJ whole genome shotgun (WGS) entry which is preliminary data.</text>
</comment>
<keyword evidence="3" id="KW-1185">Reference proteome</keyword>
<dbReference type="SUPFAM" id="SSF51126">
    <property type="entry name" value="Pectin lyase-like"/>
    <property type="match status" value="1"/>
</dbReference>
<accession>A0ABQ9X1K2</accession>
<protein>
    <submittedName>
        <fullName evidence="2">Uncharacterized protein</fullName>
    </submittedName>
</protein>
<organism evidence="2 3">
    <name type="scientific">Blattamonas nauphoetae</name>
    <dbReference type="NCBI Taxonomy" id="2049346"/>
    <lineage>
        <taxon>Eukaryota</taxon>
        <taxon>Metamonada</taxon>
        <taxon>Preaxostyla</taxon>
        <taxon>Oxymonadida</taxon>
        <taxon>Blattamonas</taxon>
    </lineage>
</organism>
<proteinExistence type="predicted"/>
<name>A0ABQ9X1K2_9EUKA</name>
<evidence type="ECO:0000256" key="1">
    <source>
        <dbReference type="SAM" id="MobiDB-lite"/>
    </source>
</evidence>
<dbReference type="Proteomes" id="UP001281761">
    <property type="component" value="Unassembled WGS sequence"/>
</dbReference>
<evidence type="ECO:0000313" key="2">
    <source>
        <dbReference type="EMBL" id="KAK2945662.1"/>
    </source>
</evidence>
<evidence type="ECO:0000313" key="3">
    <source>
        <dbReference type="Proteomes" id="UP001281761"/>
    </source>
</evidence>
<feature type="compositionally biased region" description="Low complexity" evidence="1">
    <location>
        <begin position="240"/>
        <end position="252"/>
    </location>
</feature>
<gene>
    <name evidence="2" type="ORF">BLNAU_19396</name>
</gene>